<keyword evidence="8" id="KW-0411">Iron-sulfur</keyword>
<dbReference type="PANTHER" id="PTHR11601:SF34">
    <property type="entry name" value="CYSTEINE DESULFURASE"/>
    <property type="match status" value="1"/>
</dbReference>
<dbReference type="Gene3D" id="1.10.260.50">
    <property type="match status" value="1"/>
</dbReference>
<dbReference type="GO" id="GO:0031071">
    <property type="term" value="F:cysteine desulfurase activity"/>
    <property type="evidence" value="ECO:0007669"/>
    <property type="project" value="UniProtKB-EC"/>
</dbReference>
<comment type="cofactor">
    <cofactor evidence="1 10">
        <name>pyridoxal 5'-phosphate</name>
        <dbReference type="ChEBI" id="CHEBI:597326"/>
    </cofactor>
</comment>
<evidence type="ECO:0000256" key="4">
    <source>
        <dbReference type="ARBA" id="ARBA00022679"/>
    </source>
</evidence>
<organism evidence="12 13">
    <name type="scientific">Candidatus Wolfebacteria bacterium RIFOXYD1_FULL_48_65</name>
    <dbReference type="NCBI Taxonomy" id="1802561"/>
    <lineage>
        <taxon>Bacteria</taxon>
        <taxon>Candidatus Wolfeibacteriota</taxon>
    </lineage>
</organism>
<feature type="domain" description="Aminotransferase class V" evidence="11">
    <location>
        <begin position="335"/>
        <end position="411"/>
    </location>
</feature>
<evidence type="ECO:0000256" key="2">
    <source>
        <dbReference type="ARBA" id="ARBA00006490"/>
    </source>
</evidence>
<dbReference type="AlphaFoldDB" id="A0A1F8E006"/>
<evidence type="ECO:0000256" key="10">
    <source>
        <dbReference type="RuleBase" id="RU004504"/>
    </source>
</evidence>
<name>A0A1F8E006_9BACT</name>
<protein>
    <recommendedName>
        <fullName evidence="3">cysteine desulfurase</fullName>
        <ecNumber evidence="3">2.8.1.7</ecNumber>
    </recommendedName>
</protein>
<proteinExistence type="inferred from homology"/>
<dbReference type="PROSITE" id="PS00595">
    <property type="entry name" value="AA_TRANSFER_CLASS_5"/>
    <property type="match status" value="1"/>
</dbReference>
<dbReference type="InterPro" id="IPR015424">
    <property type="entry name" value="PyrdxlP-dep_Trfase"/>
</dbReference>
<evidence type="ECO:0000256" key="7">
    <source>
        <dbReference type="ARBA" id="ARBA00023004"/>
    </source>
</evidence>
<gene>
    <name evidence="12" type="ORF">A2610_02670</name>
</gene>
<dbReference type="InterPro" id="IPR015422">
    <property type="entry name" value="PyrdxlP-dep_Trfase_small"/>
</dbReference>
<evidence type="ECO:0000256" key="9">
    <source>
        <dbReference type="ARBA" id="ARBA00050776"/>
    </source>
</evidence>
<keyword evidence="4" id="KW-0808">Transferase</keyword>
<sequence length="423" mass="46100">MQRIYLDNAATTPLDSEVKQAMEPYFGDTYGNPNSLHWFGQQARAAVDRARETIANAIGSRFREVIFTGSATEANNLAIRGAIMHARETFNKIADGRPMKVIVSTIEHDSILAAVRDIEKEGVEVVRIPVDGRGFVDVQKLEAALDERTVLVSIMYANNEIGSIQPIKEIANILKKFREREHALPYYPLLHTDAVQAFQFLDCTVDELGVDLMTLSAHKLYGPKGIGALYARTMNTVMHAKDNRVHMIRPRVSGGGQEFGMRSGTENVAAIAGFAKAVELAQVHRTNEGERLVGLQKRLWIGIQDACPEAIINGVEVDSRLRGNDRGEGGNDNTKEMTLPNILNVHVPGKKGGDLLIALDMRGIAVSSGSACAAFSAKPSHVLMALGFTDARAGGSLRFSFGRHTTQEDIDGAVEALRAVLRA</sequence>
<keyword evidence="6" id="KW-0663">Pyridoxal phosphate</keyword>
<dbReference type="EC" id="2.8.1.7" evidence="3"/>
<dbReference type="SUPFAM" id="SSF53383">
    <property type="entry name" value="PLP-dependent transferases"/>
    <property type="match status" value="1"/>
</dbReference>
<comment type="similarity">
    <text evidence="2">Belongs to the class-V pyridoxal-phosphate-dependent aminotransferase family. NifS/IscS subfamily.</text>
</comment>
<dbReference type="Proteomes" id="UP000179057">
    <property type="component" value="Unassembled WGS sequence"/>
</dbReference>
<dbReference type="EMBL" id="MGIV01000014">
    <property type="protein sequence ID" value="OGM94184.1"/>
    <property type="molecule type" value="Genomic_DNA"/>
</dbReference>
<reference evidence="12 13" key="1">
    <citation type="journal article" date="2016" name="Nat. Commun.">
        <title>Thousands of microbial genomes shed light on interconnected biogeochemical processes in an aquifer system.</title>
        <authorList>
            <person name="Anantharaman K."/>
            <person name="Brown C.T."/>
            <person name="Hug L.A."/>
            <person name="Sharon I."/>
            <person name="Castelle C.J."/>
            <person name="Probst A.J."/>
            <person name="Thomas B.C."/>
            <person name="Singh A."/>
            <person name="Wilkins M.J."/>
            <person name="Karaoz U."/>
            <person name="Brodie E.L."/>
            <person name="Williams K.H."/>
            <person name="Hubbard S.S."/>
            <person name="Banfield J.F."/>
        </authorList>
    </citation>
    <scope>NUCLEOTIDE SEQUENCE [LARGE SCALE GENOMIC DNA]</scope>
</reference>
<dbReference type="InterPro" id="IPR015421">
    <property type="entry name" value="PyrdxlP-dep_Trfase_major"/>
</dbReference>
<dbReference type="Gene3D" id="3.40.640.10">
    <property type="entry name" value="Type I PLP-dependent aspartate aminotransferase-like (Major domain)"/>
    <property type="match status" value="1"/>
</dbReference>
<comment type="caution">
    <text evidence="12">The sequence shown here is derived from an EMBL/GenBank/DDBJ whole genome shotgun (WGS) entry which is preliminary data.</text>
</comment>
<evidence type="ECO:0000313" key="12">
    <source>
        <dbReference type="EMBL" id="OGM94184.1"/>
    </source>
</evidence>
<dbReference type="InterPro" id="IPR020578">
    <property type="entry name" value="Aminotrans_V_PyrdxlP_BS"/>
</dbReference>
<comment type="catalytic activity">
    <reaction evidence="9">
        <text>(sulfur carrier)-H + L-cysteine = (sulfur carrier)-SH + L-alanine</text>
        <dbReference type="Rhea" id="RHEA:43892"/>
        <dbReference type="Rhea" id="RHEA-COMP:14737"/>
        <dbReference type="Rhea" id="RHEA-COMP:14739"/>
        <dbReference type="ChEBI" id="CHEBI:29917"/>
        <dbReference type="ChEBI" id="CHEBI:35235"/>
        <dbReference type="ChEBI" id="CHEBI:57972"/>
        <dbReference type="ChEBI" id="CHEBI:64428"/>
        <dbReference type="EC" id="2.8.1.7"/>
    </reaction>
</comment>
<dbReference type="InterPro" id="IPR000192">
    <property type="entry name" value="Aminotrans_V_dom"/>
</dbReference>
<evidence type="ECO:0000256" key="6">
    <source>
        <dbReference type="ARBA" id="ARBA00022898"/>
    </source>
</evidence>
<evidence type="ECO:0000313" key="13">
    <source>
        <dbReference type="Proteomes" id="UP000179057"/>
    </source>
</evidence>
<dbReference type="Gene3D" id="3.90.1150.10">
    <property type="entry name" value="Aspartate Aminotransferase, domain 1"/>
    <property type="match status" value="1"/>
</dbReference>
<evidence type="ECO:0000256" key="3">
    <source>
        <dbReference type="ARBA" id="ARBA00012239"/>
    </source>
</evidence>
<dbReference type="PANTHER" id="PTHR11601">
    <property type="entry name" value="CYSTEINE DESULFURYLASE FAMILY MEMBER"/>
    <property type="match status" value="1"/>
</dbReference>
<keyword evidence="7" id="KW-0408">Iron</keyword>
<feature type="domain" description="Aminotransferase class V" evidence="11">
    <location>
        <begin position="4"/>
        <end position="282"/>
    </location>
</feature>
<accession>A0A1F8E006</accession>
<keyword evidence="5" id="KW-0479">Metal-binding</keyword>
<dbReference type="Pfam" id="PF00266">
    <property type="entry name" value="Aminotran_5"/>
    <property type="match status" value="2"/>
</dbReference>
<dbReference type="GO" id="GO:0051536">
    <property type="term" value="F:iron-sulfur cluster binding"/>
    <property type="evidence" value="ECO:0007669"/>
    <property type="project" value="UniProtKB-KW"/>
</dbReference>
<evidence type="ECO:0000256" key="1">
    <source>
        <dbReference type="ARBA" id="ARBA00001933"/>
    </source>
</evidence>
<dbReference type="GO" id="GO:0046872">
    <property type="term" value="F:metal ion binding"/>
    <property type="evidence" value="ECO:0007669"/>
    <property type="project" value="UniProtKB-KW"/>
</dbReference>
<evidence type="ECO:0000256" key="5">
    <source>
        <dbReference type="ARBA" id="ARBA00022723"/>
    </source>
</evidence>
<evidence type="ECO:0000259" key="11">
    <source>
        <dbReference type="Pfam" id="PF00266"/>
    </source>
</evidence>
<evidence type="ECO:0000256" key="8">
    <source>
        <dbReference type="ARBA" id="ARBA00023014"/>
    </source>
</evidence>
<dbReference type="PIRSF" id="PIRSF005572">
    <property type="entry name" value="NifS"/>
    <property type="match status" value="1"/>
</dbReference>
<dbReference type="InterPro" id="IPR016454">
    <property type="entry name" value="Cysteine_dSase"/>
</dbReference>